<dbReference type="Pfam" id="PF00440">
    <property type="entry name" value="TetR_N"/>
    <property type="match status" value="1"/>
</dbReference>
<evidence type="ECO:0000313" key="4">
    <source>
        <dbReference type="EMBL" id="KNF08987.1"/>
    </source>
</evidence>
<feature type="domain" description="HTH tetR-type" evidence="3">
    <location>
        <begin position="9"/>
        <end position="69"/>
    </location>
</feature>
<dbReference type="GO" id="GO:0003677">
    <property type="term" value="F:DNA binding"/>
    <property type="evidence" value="ECO:0007669"/>
    <property type="project" value="UniProtKB-UniRule"/>
</dbReference>
<sequence length="201" mass="23568">MDRKEIQKQRMMKYFIDATKEIIKEEGIKGITARKIGEKAGYSYATIYNYFNDLNMLLAYCVFDFLEDCYKYILSFKNDSEDCREQIVIYGVAYFKYFAENPDMFQLIFLEEFGEAPKEIIKNDMKPSVGLLLHETIVECAKEGYIAEENIKLLEDLIASSIHGKLLFFLKGRNIEKLDYMIDSIKDEIEFLIKVGQTRNN</sequence>
<dbReference type="PANTHER" id="PTHR30328:SF54">
    <property type="entry name" value="HTH-TYPE TRANSCRIPTIONAL REPRESSOR SCO4008"/>
    <property type="match status" value="1"/>
</dbReference>
<dbReference type="PANTHER" id="PTHR30328">
    <property type="entry name" value="TRANSCRIPTIONAL REPRESSOR"/>
    <property type="match status" value="1"/>
</dbReference>
<dbReference type="RefSeq" id="WP_050354566.1">
    <property type="nucleotide sequence ID" value="NZ_LGSS01000004.1"/>
</dbReference>
<dbReference type="GO" id="GO:0006355">
    <property type="term" value="P:regulation of DNA-templated transcription"/>
    <property type="evidence" value="ECO:0007669"/>
    <property type="project" value="UniProtKB-ARBA"/>
</dbReference>
<evidence type="ECO:0000313" key="5">
    <source>
        <dbReference type="Proteomes" id="UP000037267"/>
    </source>
</evidence>
<dbReference type="SUPFAM" id="SSF48498">
    <property type="entry name" value="Tetracyclin repressor-like, C-terminal domain"/>
    <property type="match status" value="1"/>
</dbReference>
<protein>
    <submittedName>
        <fullName evidence="4">Transcriptional regulator, TetR family</fullName>
    </submittedName>
</protein>
<proteinExistence type="predicted"/>
<keyword evidence="5" id="KW-1185">Reference proteome</keyword>
<name>A0A0L0WBZ1_GOTPU</name>
<keyword evidence="1 2" id="KW-0238">DNA-binding</keyword>
<dbReference type="OrthoDB" id="5366068at2"/>
<dbReference type="Gene3D" id="1.10.357.10">
    <property type="entry name" value="Tetracycline Repressor, domain 2"/>
    <property type="match status" value="1"/>
</dbReference>
<gene>
    <name evidence="4" type="ORF">CLPU_4c00330</name>
</gene>
<dbReference type="InterPro" id="IPR001647">
    <property type="entry name" value="HTH_TetR"/>
</dbReference>
<dbReference type="InterPro" id="IPR036271">
    <property type="entry name" value="Tet_transcr_reg_TetR-rel_C_sf"/>
</dbReference>
<evidence type="ECO:0000259" key="3">
    <source>
        <dbReference type="PROSITE" id="PS50977"/>
    </source>
</evidence>
<dbReference type="EMBL" id="LGSS01000004">
    <property type="protein sequence ID" value="KNF08987.1"/>
    <property type="molecule type" value="Genomic_DNA"/>
</dbReference>
<evidence type="ECO:0000256" key="1">
    <source>
        <dbReference type="ARBA" id="ARBA00023125"/>
    </source>
</evidence>
<comment type="caution">
    <text evidence="4">The sequence shown here is derived from an EMBL/GenBank/DDBJ whole genome shotgun (WGS) entry which is preliminary data.</text>
</comment>
<dbReference type="InterPro" id="IPR009057">
    <property type="entry name" value="Homeodomain-like_sf"/>
</dbReference>
<reference evidence="5" key="1">
    <citation type="submission" date="2015-07" db="EMBL/GenBank/DDBJ databases">
        <title>Draft genome sequence of the purine-degrading Gottschalkia purinilyticum DSM 1384 (formerly Clostridium purinilyticum).</title>
        <authorList>
            <person name="Poehlein A."/>
            <person name="Schiel-Bengelsdorf B."/>
            <person name="Bengelsdorf F.R."/>
            <person name="Daniel R."/>
            <person name="Duerre P."/>
        </authorList>
    </citation>
    <scope>NUCLEOTIDE SEQUENCE [LARGE SCALE GENOMIC DNA]</scope>
    <source>
        <strain evidence="5">DSM 1384</strain>
    </source>
</reference>
<dbReference type="InterPro" id="IPR050109">
    <property type="entry name" value="HTH-type_TetR-like_transc_reg"/>
</dbReference>
<dbReference type="PROSITE" id="PS50977">
    <property type="entry name" value="HTH_TETR_2"/>
    <property type="match status" value="1"/>
</dbReference>
<feature type="DNA-binding region" description="H-T-H motif" evidence="2">
    <location>
        <begin position="32"/>
        <end position="51"/>
    </location>
</feature>
<dbReference type="AlphaFoldDB" id="A0A0L0WBZ1"/>
<evidence type="ECO:0000256" key="2">
    <source>
        <dbReference type="PROSITE-ProRule" id="PRU00335"/>
    </source>
</evidence>
<dbReference type="Proteomes" id="UP000037267">
    <property type="component" value="Unassembled WGS sequence"/>
</dbReference>
<organism evidence="4 5">
    <name type="scientific">Gottschalkia purinilytica</name>
    <name type="common">Clostridium purinilyticum</name>
    <dbReference type="NCBI Taxonomy" id="1503"/>
    <lineage>
        <taxon>Bacteria</taxon>
        <taxon>Bacillati</taxon>
        <taxon>Bacillota</taxon>
        <taxon>Tissierellia</taxon>
        <taxon>Tissierellales</taxon>
        <taxon>Gottschalkiaceae</taxon>
        <taxon>Gottschalkia</taxon>
    </lineage>
</organism>
<dbReference type="SUPFAM" id="SSF46689">
    <property type="entry name" value="Homeodomain-like"/>
    <property type="match status" value="1"/>
</dbReference>
<dbReference type="STRING" id="1503.CLPU_4c00330"/>
<accession>A0A0L0WBZ1</accession>